<keyword evidence="5" id="KW-0067">ATP-binding</keyword>
<evidence type="ECO:0000313" key="10">
    <source>
        <dbReference type="Proteomes" id="UP000310200"/>
    </source>
</evidence>
<feature type="domain" description="FAD dependent oxidoreductase" evidence="8">
    <location>
        <begin position="49"/>
        <end position="376"/>
    </location>
</feature>
<reference evidence="9 10" key="1">
    <citation type="journal article" date="2019" name="Philos. Trans. R. Soc. Lond., B, Biol. Sci.">
        <title>Ant behaviour and brain gene expression of defending hosts depend on the ecological success of the intruding social parasite.</title>
        <authorList>
            <person name="Kaur R."/>
            <person name="Stoldt M."/>
            <person name="Jongepier E."/>
            <person name="Feldmeyer B."/>
            <person name="Menzel F."/>
            <person name="Bornberg-Bauer E."/>
            <person name="Foitzik S."/>
        </authorList>
    </citation>
    <scope>NUCLEOTIDE SEQUENCE [LARGE SCALE GENOMIC DNA]</scope>
    <source>
        <tissue evidence="9">Whole body</tissue>
    </source>
</reference>
<dbReference type="AlphaFoldDB" id="A0A4S2KDY6"/>
<comment type="similarity">
    <text evidence="1">Belongs to the tubulin--tyrosine ligase family.</text>
</comment>
<dbReference type="Pfam" id="PF01266">
    <property type="entry name" value="DAO"/>
    <property type="match status" value="1"/>
</dbReference>
<dbReference type="PANTHER" id="PTHR12241:SF161">
    <property type="entry name" value="TUBULIN POLYGLUTAMYLASE TTLL6"/>
    <property type="match status" value="1"/>
</dbReference>
<dbReference type="SUPFAM" id="SSF54373">
    <property type="entry name" value="FAD-linked reductases, C-terminal domain"/>
    <property type="match status" value="1"/>
</dbReference>
<evidence type="ECO:0000256" key="5">
    <source>
        <dbReference type="ARBA" id="ARBA00022840"/>
    </source>
</evidence>
<dbReference type="InterPro" id="IPR006076">
    <property type="entry name" value="FAD-dep_OxRdtase"/>
</dbReference>
<dbReference type="GO" id="GO:0003884">
    <property type="term" value="F:D-amino-acid oxidase activity"/>
    <property type="evidence" value="ECO:0007669"/>
    <property type="project" value="InterPro"/>
</dbReference>
<evidence type="ECO:0000256" key="3">
    <source>
        <dbReference type="ARBA" id="ARBA00022701"/>
    </source>
</evidence>
<dbReference type="PROSITE" id="PS51221">
    <property type="entry name" value="TTL"/>
    <property type="match status" value="1"/>
</dbReference>
<dbReference type="Proteomes" id="UP000310200">
    <property type="component" value="Unassembled WGS sequence"/>
</dbReference>
<dbReference type="GO" id="GO:0005524">
    <property type="term" value="F:ATP binding"/>
    <property type="evidence" value="ECO:0007669"/>
    <property type="project" value="UniProtKB-KW"/>
</dbReference>
<evidence type="ECO:0000259" key="8">
    <source>
        <dbReference type="Pfam" id="PF01266"/>
    </source>
</evidence>
<dbReference type="GO" id="GO:0015631">
    <property type="term" value="F:tubulin binding"/>
    <property type="evidence" value="ECO:0007669"/>
    <property type="project" value="TreeGrafter"/>
</dbReference>
<dbReference type="Gene3D" id="3.30.470.20">
    <property type="entry name" value="ATP-grasp fold, B domain"/>
    <property type="match status" value="1"/>
</dbReference>
<dbReference type="FunFam" id="3.30.470.20:FF:000009">
    <property type="entry name" value="tubulin polyglutamylase TTLL5 isoform X1"/>
    <property type="match status" value="1"/>
</dbReference>
<accession>A0A4S2KDY6</accession>
<dbReference type="GO" id="GO:0000226">
    <property type="term" value="P:microtubule cytoskeleton organization"/>
    <property type="evidence" value="ECO:0007669"/>
    <property type="project" value="TreeGrafter"/>
</dbReference>
<dbReference type="Gene3D" id="3.40.50.720">
    <property type="entry name" value="NAD(P)-binding Rossmann-like Domain"/>
    <property type="match status" value="1"/>
</dbReference>
<feature type="region of interest" description="Disordered" evidence="7">
    <location>
        <begin position="506"/>
        <end position="526"/>
    </location>
</feature>
<evidence type="ECO:0000256" key="2">
    <source>
        <dbReference type="ARBA" id="ARBA00022598"/>
    </source>
</evidence>
<keyword evidence="4" id="KW-0547">Nucleotide-binding</keyword>
<evidence type="ECO:0000256" key="4">
    <source>
        <dbReference type="ARBA" id="ARBA00022741"/>
    </source>
</evidence>
<feature type="region of interest" description="Disordered" evidence="7">
    <location>
        <begin position="433"/>
        <end position="467"/>
    </location>
</feature>
<feature type="compositionally biased region" description="Basic and acidic residues" evidence="7">
    <location>
        <begin position="515"/>
        <end position="526"/>
    </location>
</feature>
<keyword evidence="6" id="KW-0175">Coiled coil</keyword>
<dbReference type="SUPFAM" id="SSF51971">
    <property type="entry name" value="Nucleotide-binding domain"/>
    <property type="match status" value="1"/>
</dbReference>
<dbReference type="GO" id="GO:0070740">
    <property type="term" value="F:tubulin-glutamic acid ligase activity"/>
    <property type="evidence" value="ECO:0007669"/>
    <property type="project" value="TreeGrafter"/>
</dbReference>
<dbReference type="PROSITE" id="PS00677">
    <property type="entry name" value="DAO"/>
    <property type="match status" value="1"/>
</dbReference>
<keyword evidence="10" id="KW-1185">Reference proteome</keyword>
<sequence>MACYMAWRLSAPTELLVHEQRHVDKKQYHRNWCHKRQDDIDQLKSKKMRVAVVGAGIIGVTSAFAVKSSFPSYDVKIFADAFSPDTTGDGSAGLWSPFLLSDTPAEDINRWAGSTHRWFEQLWKTGLSSETGVSLLPVTRVISDYEDSTEPGWAKLVYGFQKISNQKLQRLNEEHKSNYKQGWHFITYTAEPVMLLPWLMEKFVAVGGKVERRHIKMLHQLAEEGYDLIINCSGLGARELVADKTMTPIRGQVYRVKAPWAKHCFMVDDDACNYIIPNVHNVVIGGTHQEGDFDRSVREEDSKHIYDGCCRIMPSLKGSEITGAWVGFRPGRPRVRLECENLSSPMGKEFKVIHNYGHGGSGVTLSWGCAMDVVEMIRNLKLIDTFVILTLDQPVSHNNGKKSRNIIKRQESEPAVMIVVEYGDKRPLVILRDSKNGNSRNEDVTDGESDTSFEERPCKTASQNRKYIGPDDSSGVLSLANDRIGVAKHDFERYHWKITTNKGSNTDALCEESDSERRKEDVEEMSKTRKKRKRRFLTICTANCKYDVVRRVAARFGMREVTEDSSWDIYWTDLNVSVERAKDMRRFQRVNHFPGMTEICRKDLLARNLNRMQKLFPKDYNFFPKTWCFPADHGDATVYAKTRRSRTFILKPDTGCQGRGIYLTKHLKDIKPSERLICQVYIARPFLIDGYKFDLRIYALITSCDPLRIYVYNEGLARFATSKYKEPTGYNISNMFMHLTNYSVNKYSRMYIIDDEIGSKRKISTLNKWLKVRDVDVDELWSKIDEIIIKTVIAAYPVLKHSYHACFSMHNKTCACFELLGFDILLDWKLKPYLLEVNHSPSFHTDAQIDKDVKEGLLMDTFDILNLQRYDKKKIIEEDRKRIRERLLQGLNGKDLRQIIDLHCISLTLLKYVMLKLNPDLISMLKYLQINDTAALMKSERNENDYMQRQFQWEDDHMGNFRRIYPCFDKDKYQPFFTQNALSVFQDTVASRAREEASRIEREENELKAREEERKRIVGKWNEQKLGPESSNAPKKLQEKSKSAGVMRKIINKQDAQGSPTNALYSFEPEIISESEERERITALAQRDFLIKSYGMLEQIYVAMKRNGMLRPADERKYGLYGRLGLQANTSHSTCSSSHKPDNRQNGHLNATQPAVDQCLQCSLRKNEHKLTKHQREFENSNKSLWITCNEAMVYVRPKIPQKLWTEEMSSNNHMGRVTKTHVARTLSNTVRLHTLERRESFHSAKSKVDVTTQH</sequence>
<comment type="caution">
    <text evidence="9">The sequence shown here is derived from an EMBL/GenBank/DDBJ whole genome shotgun (WGS) entry which is preliminary data.</text>
</comment>
<dbReference type="Gene3D" id="3.30.9.10">
    <property type="entry name" value="D-Amino Acid Oxidase, subunit A, domain 2"/>
    <property type="match status" value="1"/>
</dbReference>
<dbReference type="SUPFAM" id="SSF56059">
    <property type="entry name" value="Glutathione synthetase ATP-binding domain-like"/>
    <property type="match status" value="1"/>
</dbReference>
<feature type="region of interest" description="Disordered" evidence="7">
    <location>
        <begin position="1130"/>
        <end position="1150"/>
    </location>
</feature>
<dbReference type="InterPro" id="IPR004344">
    <property type="entry name" value="TTL/TTLL_fam"/>
</dbReference>
<dbReference type="EMBL" id="QBLH01002780">
    <property type="protein sequence ID" value="TGZ47056.1"/>
    <property type="molecule type" value="Genomic_DNA"/>
</dbReference>
<evidence type="ECO:0000256" key="7">
    <source>
        <dbReference type="SAM" id="MobiDB-lite"/>
    </source>
</evidence>
<dbReference type="GO" id="GO:0036064">
    <property type="term" value="C:ciliary basal body"/>
    <property type="evidence" value="ECO:0007669"/>
    <property type="project" value="TreeGrafter"/>
</dbReference>
<evidence type="ECO:0000313" key="9">
    <source>
        <dbReference type="EMBL" id="TGZ47056.1"/>
    </source>
</evidence>
<keyword evidence="2" id="KW-0436">Ligase</keyword>
<protein>
    <submittedName>
        <fullName evidence="9">Tubulin polyglutamylase TTLL13</fullName>
    </submittedName>
</protein>
<feature type="coiled-coil region" evidence="6">
    <location>
        <begin position="990"/>
        <end position="1020"/>
    </location>
</feature>
<gene>
    <name evidence="9" type="ORF">DBV15_03001</name>
</gene>
<proteinExistence type="inferred from homology"/>
<feature type="compositionally biased region" description="Basic and acidic residues" evidence="7">
    <location>
        <begin position="433"/>
        <end position="443"/>
    </location>
</feature>
<name>A0A4S2KDY6_9HYME</name>
<dbReference type="Pfam" id="PF03133">
    <property type="entry name" value="TTL"/>
    <property type="match status" value="1"/>
</dbReference>
<dbReference type="PANTHER" id="PTHR12241">
    <property type="entry name" value="TUBULIN POLYGLUTAMYLASE"/>
    <property type="match status" value="1"/>
</dbReference>
<organism evidence="9 10">
    <name type="scientific">Temnothorax longispinosus</name>
    <dbReference type="NCBI Taxonomy" id="300112"/>
    <lineage>
        <taxon>Eukaryota</taxon>
        <taxon>Metazoa</taxon>
        <taxon>Ecdysozoa</taxon>
        <taxon>Arthropoda</taxon>
        <taxon>Hexapoda</taxon>
        <taxon>Insecta</taxon>
        <taxon>Pterygota</taxon>
        <taxon>Neoptera</taxon>
        <taxon>Endopterygota</taxon>
        <taxon>Hymenoptera</taxon>
        <taxon>Apocrita</taxon>
        <taxon>Aculeata</taxon>
        <taxon>Formicoidea</taxon>
        <taxon>Formicidae</taxon>
        <taxon>Myrmicinae</taxon>
        <taxon>Temnothorax</taxon>
    </lineage>
</organism>
<keyword evidence="3" id="KW-0493">Microtubule</keyword>
<dbReference type="GO" id="GO:0005874">
    <property type="term" value="C:microtubule"/>
    <property type="evidence" value="ECO:0007669"/>
    <property type="project" value="UniProtKB-KW"/>
</dbReference>
<evidence type="ECO:0000256" key="6">
    <source>
        <dbReference type="SAM" id="Coils"/>
    </source>
</evidence>
<feature type="region of interest" description="Disordered" evidence="7">
    <location>
        <begin position="1021"/>
        <end position="1040"/>
    </location>
</feature>
<dbReference type="InterPro" id="IPR006181">
    <property type="entry name" value="D-amino_acid_oxidase_CS"/>
</dbReference>
<evidence type="ECO:0000256" key="1">
    <source>
        <dbReference type="ARBA" id="ARBA00006820"/>
    </source>
</evidence>